<gene>
    <name evidence="2" type="ORF">C2I19_02215</name>
</gene>
<evidence type="ECO:0000313" key="2">
    <source>
        <dbReference type="EMBL" id="POZ63734.1"/>
    </source>
</evidence>
<dbReference type="Proteomes" id="UP000237082">
    <property type="component" value="Unassembled WGS sequence"/>
</dbReference>
<protein>
    <submittedName>
        <fullName evidence="2">Uncharacterized protein</fullName>
    </submittedName>
</protein>
<organism evidence="2 3">
    <name type="scientific">Chromobacterium alticapitis</name>
    <dbReference type="NCBI Taxonomy" id="2073169"/>
    <lineage>
        <taxon>Bacteria</taxon>
        <taxon>Pseudomonadati</taxon>
        <taxon>Pseudomonadota</taxon>
        <taxon>Betaproteobacteria</taxon>
        <taxon>Neisseriales</taxon>
        <taxon>Chromobacteriaceae</taxon>
        <taxon>Chromobacterium</taxon>
    </lineage>
</organism>
<sequence length="80" mass="8741">MAQQQTLPAFHYRFAHKIAVQAMEVKAREASLRRQPVQQQRLIQMAPQIIQGSQQADGMQSAGAESPISVSHADSLGGID</sequence>
<proteinExistence type="predicted"/>
<dbReference type="AlphaFoldDB" id="A0A2S5DKZ1"/>
<reference evidence="3" key="1">
    <citation type="submission" date="2018-02" db="EMBL/GenBank/DDBJ databases">
        <authorList>
            <person name="O'Hara-Hanley K."/>
            <person name="Soby S."/>
        </authorList>
    </citation>
    <scope>NUCLEOTIDE SEQUENCE [LARGE SCALE GENOMIC DNA]</scope>
    <source>
        <strain evidence="3">MWU14-2602</strain>
    </source>
</reference>
<keyword evidence="3" id="KW-1185">Reference proteome</keyword>
<comment type="caution">
    <text evidence="2">The sequence shown here is derived from an EMBL/GenBank/DDBJ whole genome shotgun (WGS) entry which is preliminary data.</text>
</comment>
<accession>A0A2S5DKZ1</accession>
<name>A0A2S5DKZ1_9NEIS</name>
<evidence type="ECO:0000256" key="1">
    <source>
        <dbReference type="SAM" id="MobiDB-lite"/>
    </source>
</evidence>
<dbReference type="EMBL" id="PQWB01000010">
    <property type="protein sequence ID" value="POZ63734.1"/>
    <property type="molecule type" value="Genomic_DNA"/>
</dbReference>
<feature type="region of interest" description="Disordered" evidence="1">
    <location>
        <begin position="50"/>
        <end position="80"/>
    </location>
</feature>
<evidence type="ECO:0000313" key="3">
    <source>
        <dbReference type="Proteomes" id="UP000237082"/>
    </source>
</evidence>